<evidence type="ECO:0000259" key="1">
    <source>
        <dbReference type="Pfam" id="PF21836"/>
    </source>
</evidence>
<dbReference type="InterPro" id="IPR054190">
    <property type="entry name" value="DUF6895"/>
</dbReference>
<comment type="caution">
    <text evidence="2">The sequence shown here is derived from an EMBL/GenBank/DDBJ whole genome shotgun (WGS) entry which is preliminary data.</text>
</comment>
<protein>
    <recommendedName>
        <fullName evidence="1">DUF6895 domain-containing protein</fullName>
    </recommendedName>
</protein>
<sequence length="307" mass="34080">MTSTRLIHTVGVGAIEWLYAHRDGFRLEPDVDPEIGFLERFKPVGELAVICKVLFREGVAGSRQADLARKLLDHAWREVLDGGRMLVRGQRTEPTSPIPFEVYVPFKELGYQQPELEGLVRLNHRLTSWAAGEVLPVRRLGLSAFERRFGLPPSLPEDEAARRTWLARTPEPWTVGTHTAYDITHTVFHLTDWGENPGGLPPAIADHLALWLPAWLDDWLDLERWDLLGELLVVDACLPRPTLDERAWVGFAAAQQPDGAMPALGPMPEGDPEDVFDIVYHPTLVAAFASVLATSRALSQLSAGAPA</sequence>
<dbReference type="RefSeq" id="WP_290114922.1">
    <property type="nucleotide sequence ID" value="NZ_JAUEPL010000054.1"/>
</dbReference>
<evidence type="ECO:0000313" key="2">
    <source>
        <dbReference type="EMBL" id="MDN3297559.1"/>
    </source>
</evidence>
<reference evidence="2" key="1">
    <citation type="submission" date="2023-06" db="EMBL/GenBank/DDBJ databases">
        <title>WGS-Sequencing of Streptomyces ficellus isolate 21 collected from sand in Gara Djebilet Iron Mine in Algeria.</title>
        <authorList>
            <person name="Zegers G.P."/>
            <person name="Gomez A."/>
            <person name="Gueddou A."/>
            <person name="Zahara A.F."/>
            <person name="Worth M."/>
            <person name="Sevigny J.L."/>
            <person name="Tisa L."/>
        </authorList>
    </citation>
    <scope>NUCLEOTIDE SEQUENCE</scope>
    <source>
        <strain evidence="2">AS11</strain>
    </source>
</reference>
<dbReference type="Proteomes" id="UP001174050">
    <property type="component" value="Unassembled WGS sequence"/>
</dbReference>
<proteinExistence type="predicted"/>
<name>A0ABT7ZDG8_9ACTN</name>
<gene>
    <name evidence="2" type="ORF">QWM81_26690</name>
</gene>
<evidence type="ECO:0000313" key="3">
    <source>
        <dbReference type="Proteomes" id="UP001174050"/>
    </source>
</evidence>
<organism evidence="2 3">
    <name type="scientific">Streptomyces ficellus</name>
    <dbReference type="NCBI Taxonomy" id="1977088"/>
    <lineage>
        <taxon>Bacteria</taxon>
        <taxon>Bacillati</taxon>
        <taxon>Actinomycetota</taxon>
        <taxon>Actinomycetes</taxon>
        <taxon>Kitasatosporales</taxon>
        <taxon>Streptomycetaceae</taxon>
        <taxon>Streptomyces</taxon>
    </lineage>
</organism>
<keyword evidence="3" id="KW-1185">Reference proteome</keyword>
<accession>A0ABT7ZDG8</accession>
<dbReference type="Pfam" id="PF21836">
    <property type="entry name" value="DUF6895"/>
    <property type="match status" value="1"/>
</dbReference>
<feature type="domain" description="DUF6895" evidence="1">
    <location>
        <begin position="13"/>
        <end position="290"/>
    </location>
</feature>
<dbReference type="EMBL" id="JAUEPL010000054">
    <property type="protein sequence ID" value="MDN3297559.1"/>
    <property type="molecule type" value="Genomic_DNA"/>
</dbReference>